<evidence type="ECO:0000313" key="3">
    <source>
        <dbReference type="EMBL" id="MDQ0582315.1"/>
    </source>
</evidence>
<feature type="compositionally biased region" description="Gly residues" evidence="1">
    <location>
        <begin position="37"/>
        <end position="63"/>
    </location>
</feature>
<organism evidence="3 4">
    <name type="scientific">Streptomyces rishiriensis</name>
    <dbReference type="NCBI Taxonomy" id="68264"/>
    <lineage>
        <taxon>Bacteria</taxon>
        <taxon>Bacillati</taxon>
        <taxon>Actinomycetota</taxon>
        <taxon>Actinomycetes</taxon>
        <taxon>Kitasatosporales</taxon>
        <taxon>Streptomycetaceae</taxon>
        <taxon>Streptomyces</taxon>
    </lineage>
</organism>
<evidence type="ECO:0008006" key="5">
    <source>
        <dbReference type="Google" id="ProtNLM"/>
    </source>
</evidence>
<reference evidence="3 4" key="1">
    <citation type="submission" date="2023-07" db="EMBL/GenBank/DDBJ databases">
        <title>Comparative genomics of wheat-associated soil bacteria to identify genetic determinants of phenazine resistance.</title>
        <authorList>
            <person name="Mouncey N."/>
        </authorList>
    </citation>
    <scope>NUCLEOTIDE SEQUENCE [LARGE SCALE GENOMIC DNA]</scope>
    <source>
        <strain evidence="3 4">B2I6</strain>
    </source>
</reference>
<dbReference type="SUPFAM" id="SSF49785">
    <property type="entry name" value="Galactose-binding domain-like"/>
    <property type="match status" value="1"/>
</dbReference>
<dbReference type="NCBIfam" id="NF047619">
    <property type="entry name" value="NADase_discoid"/>
    <property type="match status" value="1"/>
</dbReference>
<feature type="compositionally biased region" description="Acidic residues" evidence="1">
    <location>
        <begin position="225"/>
        <end position="237"/>
    </location>
</feature>
<keyword evidence="2" id="KW-0472">Membrane</keyword>
<sequence>MTTQNCAECGTRAEPGQSFCDACGAVLSWTDRPGARTGAGPGPGSGSTSGAGTAPGPGAGSGSGSAAAGPGTGAGTGAAAGSAPDSGSAPGSAYAAGAGAGAGAAAGTPSVHGSGSASGSGSAYGSGSATGPGPGHGSGAAAGADSGAPRGGAGAGQRSPEGTREPAGAAGQEAGAVSRTAAVPAATTAAAPAAVSGTAVANASGRVSPHATPEPPTTRAAAPPTDDDYDPDDEDTTETPLPVIPPEDGAAAPSGAAPAPAHAPAPGHTGPATPVPAAAPAPALGDTMAARARSLLVPVADAEPRPAAPPSVAPVLPGRPVADRPQVRAPGPVQGEQYGVACPWCATPNNPDRHFCVRCAMPMTLEDRSSLRLPWWRRLFNRNGTTPWAGDRPRLRRTFDRILSWVVAAVVLTLLIIAGVNTPAAIQATRDHFAKRAPVAPDSFAASRSYPGHKPELAFDKINNSWWGPGVSQSGEGEWIEARFDEPTRLLDLIITSGTSVRADQLSQSALPHRIKATITLKDGKTTTREIILDQSSGGQRRAFRVGEVTKVRFTIESSYMASASKQVSIAEIEFFGRSSANSS</sequence>
<dbReference type="InterPro" id="IPR008979">
    <property type="entry name" value="Galactose-bd-like_sf"/>
</dbReference>
<feature type="region of interest" description="Disordered" evidence="1">
    <location>
        <begin position="301"/>
        <end position="320"/>
    </location>
</feature>
<dbReference type="PANTHER" id="PTHR42746:SF2">
    <property type="entry name" value="DIADENOSINE 5',5'''-P1,P4-TETRAPHOSPHATE PHOSPHORYLASE 2-RELATED"/>
    <property type="match status" value="1"/>
</dbReference>
<evidence type="ECO:0000256" key="1">
    <source>
        <dbReference type="SAM" id="MobiDB-lite"/>
    </source>
</evidence>
<dbReference type="PANTHER" id="PTHR42746">
    <property type="entry name" value="DIADENOSINE 5',5'''-P1,P4-TETRAPHOSPHATE PHOSPHORYLASE"/>
    <property type="match status" value="1"/>
</dbReference>
<feature type="compositionally biased region" description="Low complexity" evidence="1">
    <location>
        <begin position="167"/>
        <end position="205"/>
    </location>
</feature>
<name>A0ABU0NT26_STRRH</name>
<dbReference type="RefSeq" id="WP_307164442.1">
    <property type="nucleotide sequence ID" value="NZ_JAUSWV010000002.1"/>
</dbReference>
<comment type="caution">
    <text evidence="3">The sequence shown here is derived from an EMBL/GenBank/DDBJ whole genome shotgun (WGS) entry which is preliminary data.</text>
</comment>
<feature type="compositionally biased region" description="Low complexity" evidence="1">
    <location>
        <begin position="246"/>
        <end position="272"/>
    </location>
</feature>
<dbReference type="Proteomes" id="UP001230654">
    <property type="component" value="Unassembled WGS sequence"/>
</dbReference>
<accession>A0ABU0NT26</accession>
<dbReference type="InterPro" id="IPR053364">
    <property type="entry name" value="Fork-head_TF_regulator"/>
</dbReference>
<feature type="compositionally biased region" description="Low complexity" evidence="1">
    <location>
        <begin position="79"/>
        <end position="97"/>
    </location>
</feature>
<proteinExistence type="predicted"/>
<keyword evidence="4" id="KW-1185">Reference proteome</keyword>
<dbReference type="EMBL" id="JAUSWV010000002">
    <property type="protein sequence ID" value="MDQ0582315.1"/>
    <property type="molecule type" value="Genomic_DNA"/>
</dbReference>
<feature type="transmembrane region" description="Helical" evidence="2">
    <location>
        <begin position="402"/>
        <end position="420"/>
    </location>
</feature>
<feature type="compositionally biased region" description="Gly residues" evidence="1">
    <location>
        <begin position="116"/>
        <end position="140"/>
    </location>
</feature>
<keyword evidence="2" id="KW-1133">Transmembrane helix</keyword>
<feature type="compositionally biased region" description="Low complexity" evidence="1">
    <location>
        <begin position="105"/>
        <end position="115"/>
    </location>
</feature>
<keyword evidence="2" id="KW-0812">Transmembrane</keyword>
<evidence type="ECO:0000313" key="4">
    <source>
        <dbReference type="Proteomes" id="UP001230654"/>
    </source>
</evidence>
<feature type="region of interest" description="Disordered" evidence="1">
    <location>
        <begin position="30"/>
        <end position="281"/>
    </location>
</feature>
<gene>
    <name evidence="3" type="ORF">QF030_004493</name>
</gene>
<dbReference type="Gene3D" id="2.60.120.260">
    <property type="entry name" value="Galactose-binding domain-like"/>
    <property type="match status" value="1"/>
</dbReference>
<protein>
    <recommendedName>
        <fullName evidence="5">Zinc ribbon domain-containing protein</fullName>
    </recommendedName>
</protein>
<evidence type="ECO:0000256" key="2">
    <source>
        <dbReference type="SAM" id="Phobius"/>
    </source>
</evidence>
<dbReference type="InterPro" id="IPR057561">
    <property type="entry name" value="NADase_transloc"/>
</dbReference>